<evidence type="ECO:0000256" key="1">
    <source>
        <dbReference type="SAM" id="Coils"/>
    </source>
</evidence>
<dbReference type="Proteomes" id="UP000005561">
    <property type="component" value="Unassembled WGS sequence"/>
</dbReference>
<protein>
    <recommendedName>
        <fullName evidence="4">Transposase (putative) YhgA-like domain-containing protein</fullName>
    </recommendedName>
</protein>
<evidence type="ECO:0000313" key="3">
    <source>
        <dbReference type="Proteomes" id="UP000005561"/>
    </source>
</evidence>
<name>C6L904_9FIRM</name>
<organism evidence="2 3">
    <name type="scientific">Marvinbryantia formatexigens DSM 14469</name>
    <dbReference type="NCBI Taxonomy" id="478749"/>
    <lineage>
        <taxon>Bacteria</taxon>
        <taxon>Bacillati</taxon>
        <taxon>Bacillota</taxon>
        <taxon>Clostridia</taxon>
        <taxon>Lachnospirales</taxon>
        <taxon>Lachnospiraceae</taxon>
        <taxon>Marvinbryantia</taxon>
    </lineage>
</organism>
<keyword evidence="3" id="KW-1185">Reference proteome</keyword>
<dbReference type="CDD" id="cd14686">
    <property type="entry name" value="bZIP"/>
    <property type="match status" value="1"/>
</dbReference>
<evidence type="ECO:0000313" key="2">
    <source>
        <dbReference type="EMBL" id="EET62743.1"/>
    </source>
</evidence>
<keyword evidence="1" id="KW-0175">Coiled coil</keyword>
<dbReference type="AlphaFoldDB" id="C6L904"/>
<feature type="coiled-coil region" evidence="1">
    <location>
        <begin position="254"/>
        <end position="288"/>
    </location>
</feature>
<evidence type="ECO:0008006" key="4">
    <source>
        <dbReference type="Google" id="ProtNLM"/>
    </source>
</evidence>
<comment type="caution">
    <text evidence="2">The sequence shown here is derived from an EMBL/GenBank/DDBJ whole genome shotgun (WGS) entry which is preliminary data.</text>
</comment>
<reference evidence="2" key="1">
    <citation type="submission" date="2009-07" db="EMBL/GenBank/DDBJ databases">
        <authorList>
            <person name="Weinstock G."/>
            <person name="Sodergren E."/>
            <person name="Clifton S."/>
            <person name="Fulton L."/>
            <person name="Fulton B."/>
            <person name="Courtney L."/>
            <person name="Fronick C."/>
            <person name="Harrison M."/>
            <person name="Strong C."/>
            <person name="Farmer C."/>
            <person name="Delahaunty K."/>
            <person name="Markovic C."/>
            <person name="Hall O."/>
            <person name="Minx P."/>
            <person name="Tomlinson C."/>
            <person name="Mitreva M."/>
            <person name="Nelson J."/>
            <person name="Hou S."/>
            <person name="Wollam A."/>
            <person name="Pepin K.H."/>
            <person name="Johnson M."/>
            <person name="Bhonagiri V."/>
            <person name="Nash W.E."/>
            <person name="Warren W."/>
            <person name="Chinwalla A."/>
            <person name="Mardis E.R."/>
            <person name="Wilson R.K."/>
        </authorList>
    </citation>
    <scope>NUCLEOTIDE SEQUENCE [LARGE SCALE GENOMIC DNA]</scope>
    <source>
        <strain evidence="2">DSM 14469</strain>
    </source>
</reference>
<gene>
    <name evidence="2" type="ORF">BRYFOR_05093</name>
</gene>
<dbReference type="RefSeq" id="WP_006859895.1">
    <property type="nucleotide sequence ID" value="NZ_ACCL02000001.1"/>
</dbReference>
<dbReference type="EMBL" id="ACCL02000001">
    <property type="protein sequence ID" value="EET62743.1"/>
    <property type="molecule type" value="Genomic_DNA"/>
</dbReference>
<sequence>MEITNQVFDRIFKRIFSLSDAAIILLINGLFDTDHSPGSSIIYNNRESTNAALEHRFADIFITVAGEYHYHLEAQMTYDKSIVLRAFEYGFYHALETRSDHLSLCFPEPVIVYLSEQENVPEESVIHIHFAGQGTFDYKVKNYVYLRHPLAELNRKKLIVLIPFQVLRLRRLLLDSRKSKIFSPDKFQKLKEIVESDILNSIKANLMVGNITRDDANQLVELTNLLYENIVLYYQKNGGEQMKPLLPGAIELPNDKYRIRIDELETQNSELKGELAALRAQLEELKKKHSSPDNVSSPTA</sequence>
<dbReference type="eggNOG" id="COG5464">
    <property type="taxonomic scope" value="Bacteria"/>
</dbReference>
<dbReference type="OrthoDB" id="2049241at2"/>
<proteinExistence type="predicted"/>
<accession>C6L904</accession>